<evidence type="ECO:0000313" key="1">
    <source>
        <dbReference type="EMBL" id="KAK6625931.1"/>
    </source>
</evidence>
<name>A0AAN8RV88_POLSC</name>
<reference evidence="1 2" key="1">
    <citation type="submission" date="2023-10" db="EMBL/GenBank/DDBJ databases">
        <title>Genomes of two closely related lineages of the louse Polyplax serrata with different host specificities.</title>
        <authorList>
            <person name="Martinu J."/>
            <person name="Tarabai H."/>
            <person name="Stefka J."/>
            <person name="Hypsa V."/>
        </authorList>
    </citation>
    <scope>NUCLEOTIDE SEQUENCE [LARGE SCALE GENOMIC DNA]</scope>
    <source>
        <strain evidence="1">HR10_N</strain>
    </source>
</reference>
<accession>A0AAN8RV88</accession>
<comment type="caution">
    <text evidence="1">The sequence shown here is derived from an EMBL/GenBank/DDBJ whole genome shotgun (WGS) entry which is preliminary data.</text>
</comment>
<sequence length="100" mass="11789">MEKRFRGKVEMENLKIEGEWKIKSYFCKGREEKAAVGLRQKWETDKQKEQKGWQKGTTGRNVTERCRSSKYRSSKIGYANCACRRLRNSDEYKGLTVKST</sequence>
<organism evidence="1 2">
    <name type="scientific">Polyplax serrata</name>
    <name type="common">Common mouse louse</name>
    <dbReference type="NCBI Taxonomy" id="468196"/>
    <lineage>
        <taxon>Eukaryota</taxon>
        <taxon>Metazoa</taxon>
        <taxon>Ecdysozoa</taxon>
        <taxon>Arthropoda</taxon>
        <taxon>Hexapoda</taxon>
        <taxon>Insecta</taxon>
        <taxon>Pterygota</taxon>
        <taxon>Neoptera</taxon>
        <taxon>Paraneoptera</taxon>
        <taxon>Psocodea</taxon>
        <taxon>Troctomorpha</taxon>
        <taxon>Phthiraptera</taxon>
        <taxon>Anoplura</taxon>
        <taxon>Polyplacidae</taxon>
        <taxon>Polyplax</taxon>
    </lineage>
</organism>
<dbReference type="EMBL" id="JAWJWE010000037">
    <property type="protein sequence ID" value="KAK6625931.1"/>
    <property type="molecule type" value="Genomic_DNA"/>
</dbReference>
<evidence type="ECO:0000313" key="2">
    <source>
        <dbReference type="Proteomes" id="UP001372834"/>
    </source>
</evidence>
<dbReference type="AlphaFoldDB" id="A0AAN8RV88"/>
<protein>
    <submittedName>
        <fullName evidence="1">Uncharacterized protein</fullName>
    </submittedName>
</protein>
<proteinExistence type="predicted"/>
<gene>
    <name evidence="1" type="ORF">RUM43_006230</name>
</gene>
<dbReference type="Proteomes" id="UP001372834">
    <property type="component" value="Unassembled WGS sequence"/>
</dbReference>